<keyword evidence="1" id="KW-0614">Plasmid</keyword>
<dbReference type="Proteomes" id="UP001229355">
    <property type="component" value="Plasmid unnamed"/>
</dbReference>
<proteinExistence type="predicted"/>
<dbReference type="RefSeq" id="WP_280663799.1">
    <property type="nucleotide sequence ID" value="NZ_CP120375.1"/>
</dbReference>
<evidence type="ECO:0000313" key="1">
    <source>
        <dbReference type="EMBL" id="WEX91840.1"/>
    </source>
</evidence>
<reference evidence="1 2" key="1">
    <citation type="submission" date="2023-03" db="EMBL/GenBank/DDBJ databases">
        <authorList>
            <person name="Kaur S."/>
            <person name="Espinosa-Saiz D."/>
            <person name="Velazquez E."/>
            <person name="Menendez E."/>
            <person name="diCenzo G.C."/>
        </authorList>
    </citation>
    <scope>NUCLEOTIDE SEQUENCE [LARGE SCALE GENOMIC DNA]</scope>
    <source>
        <strain evidence="1 2">LMG 24692</strain>
        <plasmid evidence="1 2">unnamed</plasmid>
    </source>
</reference>
<evidence type="ECO:0000313" key="2">
    <source>
        <dbReference type="Proteomes" id="UP001229355"/>
    </source>
</evidence>
<keyword evidence="2" id="KW-1185">Reference proteome</keyword>
<geneLocation type="plasmid" evidence="1 2">
    <name>unnamed</name>
</geneLocation>
<organism evidence="1 2">
    <name type="scientific">Sinorhizobium garamanticum</name>
    <dbReference type="NCBI Taxonomy" id="680247"/>
    <lineage>
        <taxon>Bacteria</taxon>
        <taxon>Pseudomonadati</taxon>
        <taxon>Pseudomonadota</taxon>
        <taxon>Alphaproteobacteria</taxon>
        <taxon>Hyphomicrobiales</taxon>
        <taxon>Rhizobiaceae</taxon>
        <taxon>Sinorhizobium/Ensifer group</taxon>
        <taxon>Sinorhizobium</taxon>
    </lineage>
</organism>
<sequence>MEHEDSDTPEKRELVARVGLNVRRMGAQSVMTSQAVAERFGLHTTDFECLDLIYLRKQASAESWPRPPASHRVRRRP</sequence>
<dbReference type="EMBL" id="CP120375">
    <property type="protein sequence ID" value="WEX91840.1"/>
    <property type="molecule type" value="Genomic_DNA"/>
</dbReference>
<accession>A0ABY8DQP6</accession>
<name>A0ABY8DQP6_9HYPH</name>
<gene>
    <name evidence="1" type="ORF">PZN02_006107</name>
</gene>
<protein>
    <submittedName>
        <fullName evidence="1">Uncharacterized protein</fullName>
    </submittedName>
</protein>